<sequence>MKIQLHNILIVLYFTIVTFSCNNIESKVSNDEIEKPDLVYEGSKTEKDVILVSDIQSIGPALESSSIGIDPLMDNWANLPLLTDTLMMKLKFDYSDGNPIKLHSYKISNDSLFFIITVHEFVDMEKASHVGKLTVIKNNKLLGTIDVASFSELYSQRISYSIFDSDKKLRYQLQVYPEPEEVGELNTTIDSILILTKFIDLETLSILESSENWEELN</sequence>
<name>A0A3D9L8D4_MARFU</name>
<reference evidence="1 2" key="1">
    <citation type="submission" date="2018-07" db="EMBL/GenBank/DDBJ databases">
        <title>Genomic Encyclopedia of Type Strains, Phase IV (KMG-IV): sequencing the most valuable type-strain genomes for metagenomic binning, comparative biology and taxonomic classification.</title>
        <authorList>
            <person name="Goeker M."/>
        </authorList>
    </citation>
    <scope>NUCLEOTIDE SEQUENCE [LARGE SCALE GENOMIC DNA]</scope>
    <source>
        <strain evidence="1 2">DSM 4134</strain>
    </source>
</reference>
<keyword evidence="2" id="KW-1185">Reference proteome</keyword>
<evidence type="ECO:0000313" key="2">
    <source>
        <dbReference type="Proteomes" id="UP000256779"/>
    </source>
</evidence>
<dbReference type="Proteomes" id="UP000256779">
    <property type="component" value="Unassembled WGS sequence"/>
</dbReference>
<accession>A0A3D9L8D4</accession>
<dbReference type="RefSeq" id="WP_115866635.1">
    <property type="nucleotide sequence ID" value="NZ_QREG01000002.1"/>
</dbReference>
<evidence type="ECO:0008006" key="3">
    <source>
        <dbReference type="Google" id="ProtNLM"/>
    </source>
</evidence>
<dbReference type="EMBL" id="QREG01000002">
    <property type="protein sequence ID" value="REE02100.1"/>
    <property type="molecule type" value="Genomic_DNA"/>
</dbReference>
<comment type="caution">
    <text evidence="1">The sequence shown here is derived from an EMBL/GenBank/DDBJ whole genome shotgun (WGS) entry which is preliminary data.</text>
</comment>
<dbReference type="AlphaFoldDB" id="A0A3D9L8D4"/>
<dbReference type="PROSITE" id="PS51257">
    <property type="entry name" value="PROKAR_LIPOPROTEIN"/>
    <property type="match status" value="1"/>
</dbReference>
<proteinExistence type="predicted"/>
<gene>
    <name evidence="1" type="ORF">C7460_102120</name>
</gene>
<evidence type="ECO:0000313" key="1">
    <source>
        <dbReference type="EMBL" id="REE02100.1"/>
    </source>
</evidence>
<organism evidence="1 2">
    <name type="scientific">Marinoscillum furvescens DSM 4134</name>
    <dbReference type="NCBI Taxonomy" id="1122208"/>
    <lineage>
        <taxon>Bacteria</taxon>
        <taxon>Pseudomonadati</taxon>
        <taxon>Bacteroidota</taxon>
        <taxon>Cytophagia</taxon>
        <taxon>Cytophagales</taxon>
        <taxon>Reichenbachiellaceae</taxon>
        <taxon>Marinoscillum</taxon>
    </lineage>
</organism>
<protein>
    <recommendedName>
        <fullName evidence="3">NigD-like protein</fullName>
    </recommendedName>
</protein>